<reference evidence="1 2" key="1">
    <citation type="submission" date="2018-11" db="EMBL/GenBank/DDBJ databases">
        <title>Flavobacterium sp. nov., YIM 102701-2 draft genome.</title>
        <authorList>
            <person name="Li G."/>
            <person name="Jiang Y."/>
        </authorList>
    </citation>
    <scope>NUCLEOTIDE SEQUENCE [LARGE SCALE GENOMIC DNA]</scope>
    <source>
        <strain evidence="1 2">YIM 102701-2</strain>
    </source>
</reference>
<dbReference type="Proteomes" id="UP000275719">
    <property type="component" value="Unassembled WGS sequence"/>
</dbReference>
<evidence type="ECO:0000313" key="2">
    <source>
        <dbReference type="Proteomes" id="UP000275719"/>
    </source>
</evidence>
<name>A0A3P3W6Q7_9FLAO</name>
<gene>
    <name evidence="1" type="ORF">EG240_08295</name>
</gene>
<proteinExistence type="predicted"/>
<comment type="caution">
    <text evidence="1">The sequence shown here is derived from an EMBL/GenBank/DDBJ whole genome shotgun (WGS) entry which is preliminary data.</text>
</comment>
<organism evidence="1 2">
    <name type="scientific">Paenimyroides tangerinum</name>
    <dbReference type="NCBI Taxonomy" id="2488728"/>
    <lineage>
        <taxon>Bacteria</taxon>
        <taxon>Pseudomonadati</taxon>
        <taxon>Bacteroidota</taxon>
        <taxon>Flavobacteriia</taxon>
        <taxon>Flavobacteriales</taxon>
        <taxon>Flavobacteriaceae</taxon>
        <taxon>Paenimyroides</taxon>
    </lineage>
</organism>
<evidence type="ECO:0000313" key="1">
    <source>
        <dbReference type="EMBL" id="RRJ90680.1"/>
    </source>
</evidence>
<dbReference type="AlphaFoldDB" id="A0A3P3W6Q7"/>
<sequence>MFKKLFLAFIFFLNFINLYSQNKENPLIIKFENDTIVVKKTKIIQTSLYIKNNGNEIISGELEISSTNDDITLLKKIKQNIKLEPNDFIYIPVKAQLKPKTFSSEILVEAVLKTADKTFNENLIILPEKLRNVNFRLINQHLTFFHVNDSISLNFDISNNGNTDQLVNLVIKYPYGFSKNEFETIEISTKAFQDTTIHIQKFINKQMLKKEDFEIHAALYYKSGDYINSFPIYVNSVKQNRTFRDLNIDEHRYQENEIRLSNSYNTSSNQNNLNLGINANIKISESERVRLNSQMEYWDDSQNFFLRNTILGYKNKSFETNIGNLYQQGEIMINGIGGEVKYKLTDSLDIEIGFIDKTYSVMETFKNSKGYSGWAAFNTIKQNNARTRTFFNYDFDNNSGINKYILYHSQEFIANKNLKFVYQQGLSTMVDNQNVATGILGGISGFYSSDNWSYFGNHIISSNQYAGMRRGVIQLNESVQYKYKNHNFSLFYNYNELSPESFNKFEMFYNNQINQNLNLGYRFSNRYFNFFLAPTYNSEKRTNAYFSEISLFKKVGVNTIFQINNFNKNLIINTTFDAGKILSLNLDQPYSYKIGLGVKYKQFNLTSQYQYNYASINELNNPNQLNSTYESLNTNLMYTLNAFNNRLEFSTFINYSLNNNLANIIVLNNSFRFEINQNFRVFLSSNYNKYLDGLQYSNLNLQAGLIKNFDPSKTKTEKANLTVHVKYNEKNKTSSNASNKIVFINNKPFLTDAGGKVRYKKIPLGTYEIRLQNDNEWLSDMIVLKVDSDTEQEIFFNKTTTVSGNLNFEETKNSFDIKKDKGAFRIDLTNADGKVYKTYTDDSGRYMIYVPEGIYTISIFNHLPSAQTEVVENNIEITTEIDKPITLDFIIKIKEKKSEVKKFNSVKF</sequence>
<protein>
    <submittedName>
        <fullName evidence="1">Uncharacterized protein</fullName>
    </submittedName>
</protein>
<dbReference type="EMBL" id="RQVQ01000015">
    <property type="protein sequence ID" value="RRJ90680.1"/>
    <property type="molecule type" value="Genomic_DNA"/>
</dbReference>
<accession>A0A3P3W6Q7</accession>
<keyword evidence="2" id="KW-1185">Reference proteome</keyword>
<dbReference type="OrthoDB" id="908824at2"/>
<dbReference type="RefSeq" id="WP_125018923.1">
    <property type="nucleotide sequence ID" value="NZ_RQVQ01000015.1"/>
</dbReference>